<dbReference type="SMART" id="SM01070">
    <property type="entry name" value="CDC37_M"/>
    <property type="match status" value="1"/>
</dbReference>
<dbReference type="RefSeq" id="XP_030874101.1">
    <property type="nucleotide sequence ID" value="XM_031018241.1"/>
</dbReference>
<keyword evidence="8" id="KW-1185">Reference proteome</keyword>
<evidence type="ECO:0000256" key="3">
    <source>
        <dbReference type="ARBA" id="ARBA00038777"/>
    </source>
</evidence>
<proteinExistence type="predicted"/>
<keyword evidence="5" id="KW-0175">Coiled coil</keyword>
<evidence type="ECO:0000256" key="2">
    <source>
        <dbReference type="ARBA" id="ARBA00037145"/>
    </source>
</evidence>
<evidence type="ECO:0000313" key="8">
    <source>
        <dbReference type="Proteomes" id="UP000245341"/>
    </source>
</evidence>
<dbReference type="GO" id="GO:0051087">
    <property type="term" value="F:protein-folding chaperone binding"/>
    <property type="evidence" value="ECO:0007669"/>
    <property type="project" value="TreeGrafter"/>
</dbReference>
<organism evidence="8 9">
    <name type="scientific">Leptonychotes weddellii</name>
    <name type="common">Weddell seal</name>
    <name type="synonym">Otaria weddellii</name>
    <dbReference type="NCBI Taxonomy" id="9713"/>
    <lineage>
        <taxon>Eukaryota</taxon>
        <taxon>Metazoa</taxon>
        <taxon>Chordata</taxon>
        <taxon>Craniata</taxon>
        <taxon>Vertebrata</taxon>
        <taxon>Euteleostomi</taxon>
        <taxon>Mammalia</taxon>
        <taxon>Eutheria</taxon>
        <taxon>Laurasiatheria</taxon>
        <taxon>Carnivora</taxon>
        <taxon>Caniformia</taxon>
        <taxon>Pinnipedia</taxon>
        <taxon>Phocidae</taxon>
        <taxon>Monachinae</taxon>
        <taxon>Lobodontini</taxon>
        <taxon>Leptonychotes</taxon>
    </lineage>
</organism>
<accession>A0A7F8Q0R5</accession>
<dbReference type="GO" id="GO:0051082">
    <property type="term" value="F:unfolded protein binding"/>
    <property type="evidence" value="ECO:0007669"/>
    <property type="project" value="TreeGrafter"/>
</dbReference>
<name>A0A7F8Q0R5_LEPWE</name>
<protein>
    <recommendedName>
        <fullName evidence="4">Hsp90 co-chaperone Cdc37-like 1</fullName>
    </recommendedName>
</protein>
<feature type="region of interest" description="Disordered" evidence="6">
    <location>
        <begin position="1"/>
        <end position="42"/>
    </location>
</feature>
<evidence type="ECO:0000256" key="1">
    <source>
        <dbReference type="ARBA" id="ARBA00023186"/>
    </source>
</evidence>
<dbReference type="OrthoDB" id="440202at2759"/>
<evidence type="ECO:0000256" key="6">
    <source>
        <dbReference type="SAM" id="MobiDB-lite"/>
    </source>
</evidence>
<dbReference type="GO" id="GO:0031072">
    <property type="term" value="F:heat shock protein binding"/>
    <property type="evidence" value="ECO:0007669"/>
    <property type="project" value="TreeGrafter"/>
</dbReference>
<reference evidence="9" key="1">
    <citation type="submission" date="2025-08" db="UniProtKB">
        <authorList>
            <consortium name="RefSeq"/>
        </authorList>
    </citation>
    <scope>IDENTIFICATION</scope>
    <source>
        <tissue evidence="9">Liver</tissue>
    </source>
</reference>
<dbReference type="SUPFAM" id="SSF101391">
    <property type="entry name" value="Hsp90 co-chaperone CDC37"/>
    <property type="match status" value="1"/>
</dbReference>
<dbReference type="Proteomes" id="UP000245341">
    <property type="component" value="Unplaced"/>
</dbReference>
<dbReference type="InterPro" id="IPR004918">
    <property type="entry name" value="Cdc37"/>
</dbReference>
<feature type="compositionally biased region" description="Pro residues" evidence="6">
    <location>
        <begin position="1"/>
        <end position="10"/>
    </location>
</feature>
<sequence>MEQPWPPPGPWSLRRAEGEAEEESDLDVSPSSPRCPQLPGGGAQMYSHGIELACQKQKEFVKSSVACKWNLAEAQQKLGSLALHNSESLDQEHAKAQTAVSELRQREEEWRQKEEALVQRERMCLWNMDAISKDVFNKSFINQDKRKEIEDEDKSKSFMQKYEQKIRHFGKSTVLDMFLYNSCRSFNCNSDKHRHLDTCYFLLTKFHQYEVGWLNLLCGLEVLKNRVFVLCVFQVEEEGYFEAFKNELEAFKSRVRLYSQSPSFQPMTVQNHVPHSSVGSIGLLESLPQNPDYLQYSVNTALCSLNSVVHKEDDESKMMDTV</sequence>
<keyword evidence="1" id="KW-0143">Chaperone</keyword>
<comment type="subunit">
    <text evidence="3">Self-associates. Forms complexes with Hsp70 and Hsp90. Interacts with CDC37, FKBP4, PPID and STIP1.</text>
</comment>
<gene>
    <name evidence="9" type="primary">CDC37L1</name>
</gene>
<comment type="function">
    <text evidence="2">Co-chaperone that binds to numerous proteins and promotes their interaction with Hsp70 and Hsp90.</text>
</comment>
<feature type="domain" description="Cdc37 Hsp90 binding" evidence="7">
    <location>
        <begin position="132"/>
        <end position="274"/>
    </location>
</feature>
<dbReference type="PANTHER" id="PTHR12800:SF2">
    <property type="entry name" value="HSP90 CO-CHAPERONE CDC37-LIKE 1"/>
    <property type="match status" value="1"/>
</dbReference>
<evidence type="ECO:0000259" key="7">
    <source>
        <dbReference type="SMART" id="SM01070"/>
    </source>
</evidence>
<dbReference type="PANTHER" id="PTHR12800">
    <property type="entry name" value="CDC37-RELATED"/>
    <property type="match status" value="1"/>
</dbReference>
<evidence type="ECO:0000256" key="5">
    <source>
        <dbReference type="SAM" id="Coils"/>
    </source>
</evidence>
<dbReference type="InterPro" id="IPR013874">
    <property type="entry name" value="Cdc37_Hsp90-bd"/>
</dbReference>
<dbReference type="AlphaFoldDB" id="A0A7F8Q0R5"/>
<feature type="coiled-coil region" evidence="5">
    <location>
        <begin position="86"/>
        <end position="120"/>
    </location>
</feature>
<evidence type="ECO:0000313" key="9">
    <source>
        <dbReference type="RefSeq" id="XP_030874101.1"/>
    </source>
</evidence>
<dbReference type="CTD" id="55664"/>
<dbReference type="GO" id="GO:0005737">
    <property type="term" value="C:cytoplasm"/>
    <property type="evidence" value="ECO:0007669"/>
    <property type="project" value="TreeGrafter"/>
</dbReference>
<evidence type="ECO:0000256" key="4">
    <source>
        <dbReference type="ARBA" id="ARBA00040086"/>
    </source>
</evidence>
<dbReference type="GeneID" id="102731921"/>
<dbReference type="GO" id="GO:0006457">
    <property type="term" value="P:protein folding"/>
    <property type="evidence" value="ECO:0007669"/>
    <property type="project" value="TreeGrafter"/>
</dbReference>
<dbReference type="KEGG" id="lww:102731921"/>
<dbReference type="GO" id="GO:0050821">
    <property type="term" value="P:protein stabilization"/>
    <property type="evidence" value="ECO:0007669"/>
    <property type="project" value="TreeGrafter"/>
</dbReference>